<dbReference type="AlphaFoldDB" id="X1J5X2"/>
<accession>X1J5X2</accession>
<protein>
    <submittedName>
        <fullName evidence="2">Uncharacterized protein</fullName>
    </submittedName>
</protein>
<evidence type="ECO:0000313" key="2">
    <source>
        <dbReference type="EMBL" id="GAH90091.1"/>
    </source>
</evidence>
<feature type="non-terminal residue" evidence="2">
    <location>
        <position position="1"/>
    </location>
</feature>
<reference evidence="2" key="1">
    <citation type="journal article" date="2014" name="Front. Microbiol.">
        <title>High frequency of phylogenetically diverse reductive dehalogenase-homologous genes in deep subseafloor sedimentary metagenomes.</title>
        <authorList>
            <person name="Kawai M."/>
            <person name="Futagami T."/>
            <person name="Toyoda A."/>
            <person name="Takaki Y."/>
            <person name="Nishi S."/>
            <person name="Hori S."/>
            <person name="Arai W."/>
            <person name="Tsubouchi T."/>
            <person name="Morono Y."/>
            <person name="Uchiyama I."/>
            <person name="Ito T."/>
            <person name="Fujiyama A."/>
            <person name="Inagaki F."/>
            <person name="Takami H."/>
        </authorList>
    </citation>
    <scope>NUCLEOTIDE SEQUENCE</scope>
    <source>
        <strain evidence="2">Expedition CK06-06</strain>
    </source>
</reference>
<feature type="region of interest" description="Disordered" evidence="1">
    <location>
        <begin position="1"/>
        <end position="43"/>
    </location>
</feature>
<comment type="caution">
    <text evidence="2">The sequence shown here is derived from an EMBL/GenBank/DDBJ whole genome shotgun (WGS) entry which is preliminary data.</text>
</comment>
<gene>
    <name evidence="2" type="ORF">S06H3_05704</name>
</gene>
<name>X1J5X2_9ZZZZ</name>
<organism evidence="2">
    <name type="scientific">marine sediment metagenome</name>
    <dbReference type="NCBI Taxonomy" id="412755"/>
    <lineage>
        <taxon>unclassified sequences</taxon>
        <taxon>metagenomes</taxon>
        <taxon>ecological metagenomes</taxon>
    </lineage>
</organism>
<evidence type="ECO:0000256" key="1">
    <source>
        <dbReference type="SAM" id="MobiDB-lite"/>
    </source>
</evidence>
<dbReference type="EMBL" id="BARV01002144">
    <property type="protein sequence ID" value="GAH90091.1"/>
    <property type="molecule type" value="Genomic_DNA"/>
</dbReference>
<proteinExistence type="predicted"/>
<sequence length="43" mass="4836">VCPRSHTPATHPVFNDLSDVEVPDPEHGQVLSWNQAANRWEAK</sequence>